<dbReference type="Proteomes" id="UP000626244">
    <property type="component" value="Unassembled WGS sequence"/>
</dbReference>
<dbReference type="Gene3D" id="3.10.129.10">
    <property type="entry name" value="Hotdog Thioesterase"/>
    <property type="match status" value="1"/>
</dbReference>
<sequence length="156" mass="17597">MLTKRAKIGRKLEELSIGEKLIVTEHIEEKHIYLYLALTGDTNPLYTEYNYASQTKFQKPIVPGVLISGMVSAAVTKHLPGPGSHEIKKEMEYHHHLHHNETISIHFEVVDIDLKNKEVSLNVSVLNKSQLKIASGNITVIPPTVEQSNSLLYDNF</sequence>
<dbReference type="Pfam" id="PF01575">
    <property type="entry name" value="MaoC_dehydratas"/>
    <property type="match status" value="1"/>
</dbReference>
<reference evidence="3" key="1">
    <citation type="journal article" date="2019" name="Int. J. Syst. Evol. Microbiol.">
        <title>The Global Catalogue of Microorganisms (GCM) 10K type strain sequencing project: providing services to taxonomists for standard genome sequencing and annotation.</title>
        <authorList>
            <consortium name="The Broad Institute Genomics Platform"/>
            <consortium name="The Broad Institute Genome Sequencing Center for Infectious Disease"/>
            <person name="Wu L."/>
            <person name="Ma J."/>
        </authorList>
    </citation>
    <scope>NUCLEOTIDE SEQUENCE [LARGE SCALE GENOMIC DNA]</scope>
    <source>
        <strain evidence="3">CGMCC 1.14993</strain>
    </source>
</reference>
<dbReference type="EMBL" id="BMHB01000001">
    <property type="protein sequence ID" value="GGI10235.1"/>
    <property type="molecule type" value="Genomic_DNA"/>
</dbReference>
<name>A0A8J3ADR5_9BACI</name>
<protein>
    <submittedName>
        <fullName evidence="2">Enoyl-CoA hydratase</fullName>
    </submittedName>
</protein>
<dbReference type="PANTHER" id="PTHR43664:SF1">
    <property type="entry name" value="BETA-METHYLMALYL-COA DEHYDRATASE"/>
    <property type="match status" value="1"/>
</dbReference>
<organism evidence="2 3">
    <name type="scientific">Gottfriedia solisilvae</name>
    <dbReference type="NCBI Taxonomy" id="1516104"/>
    <lineage>
        <taxon>Bacteria</taxon>
        <taxon>Bacillati</taxon>
        <taxon>Bacillota</taxon>
        <taxon>Bacilli</taxon>
        <taxon>Bacillales</taxon>
        <taxon>Bacillaceae</taxon>
        <taxon>Gottfriedia</taxon>
    </lineage>
</organism>
<dbReference type="RefSeq" id="WP_088002899.1">
    <property type="nucleotide sequence ID" value="NZ_BMHB01000001.1"/>
</dbReference>
<evidence type="ECO:0000259" key="1">
    <source>
        <dbReference type="Pfam" id="PF01575"/>
    </source>
</evidence>
<dbReference type="InterPro" id="IPR002539">
    <property type="entry name" value="MaoC-like_dom"/>
</dbReference>
<dbReference type="InterPro" id="IPR029069">
    <property type="entry name" value="HotDog_dom_sf"/>
</dbReference>
<proteinExistence type="predicted"/>
<dbReference type="InterPro" id="IPR052342">
    <property type="entry name" value="MCH/BMMD"/>
</dbReference>
<comment type="caution">
    <text evidence="2">The sequence shown here is derived from an EMBL/GenBank/DDBJ whole genome shotgun (WGS) entry which is preliminary data.</text>
</comment>
<evidence type="ECO:0000313" key="2">
    <source>
        <dbReference type="EMBL" id="GGI10235.1"/>
    </source>
</evidence>
<accession>A0A8J3ADR5</accession>
<keyword evidence="3" id="KW-1185">Reference proteome</keyword>
<evidence type="ECO:0000313" key="3">
    <source>
        <dbReference type="Proteomes" id="UP000626244"/>
    </source>
</evidence>
<dbReference type="OrthoDB" id="2691304at2"/>
<gene>
    <name evidence="2" type="ORF">GCM10007380_01770</name>
</gene>
<dbReference type="PANTHER" id="PTHR43664">
    <property type="entry name" value="MONOAMINE OXIDASE-RELATED"/>
    <property type="match status" value="1"/>
</dbReference>
<dbReference type="AlphaFoldDB" id="A0A8J3ADR5"/>
<dbReference type="SUPFAM" id="SSF54637">
    <property type="entry name" value="Thioesterase/thiol ester dehydrase-isomerase"/>
    <property type="match status" value="1"/>
</dbReference>
<feature type="domain" description="MaoC-like" evidence="1">
    <location>
        <begin position="24"/>
        <end position="124"/>
    </location>
</feature>